<protein>
    <recommendedName>
        <fullName evidence="3">Thioredoxin domain-containing protein</fullName>
    </recommendedName>
</protein>
<name>A0ABX3A5R7_9GAMM</name>
<dbReference type="Gene3D" id="3.40.30.10">
    <property type="entry name" value="Glutaredoxin"/>
    <property type="match status" value="1"/>
</dbReference>
<dbReference type="Proteomes" id="UP000094329">
    <property type="component" value="Unassembled WGS sequence"/>
</dbReference>
<dbReference type="SUPFAM" id="SSF52833">
    <property type="entry name" value="Thioredoxin-like"/>
    <property type="match status" value="1"/>
</dbReference>
<dbReference type="CDD" id="cd03014">
    <property type="entry name" value="PRX_Atyp2cys"/>
    <property type="match status" value="1"/>
</dbReference>
<dbReference type="RefSeq" id="WP_069313924.1">
    <property type="nucleotide sequence ID" value="NZ_MDTU01000002.1"/>
</dbReference>
<evidence type="ECO:0000256" key="1">
    <source>
        <dbReference type="ARBA" id="ARBA00023157"/>
    </source>
</evidence>
<dbReference type="InterPro" id="IPR036249">
    <property type="entry name" value="Thioredoxin-like_sf"/>
</dbReference>
<gene>
    <name evidence="4" type="ORF">BGC07_15160</name>
</gene>
<evidence type="ECO:0000259" key="3">
    <source>
        <dbReference type="PROSITE" id="PS51352"/>
    </source>
</evidence>
<feature type="domain" description="Thioredoxin" evidence="3">
    <location>
        <begin position="12"/>
        <end position="163"/>
    </location>
</feature>
<dbReference type="InterPro" id="IPR002065">
    <property type="entry name" value="TPX"/>
</dbReference>
<keyword evidence="5" id="KW-1185">Reference proteome</keyword>
<dbReference type="PANTHER" id="PTHR43110">
    <property type="entry name" value="THIOL PEROXIDASE"/>
    <property type="match status" value="1"/>
</dbReference>
<comment type="caution">
    <text evidence="4">The sequence shown here is derived from an EMBL/GenBank/DDBJ whole genome shotgun (WGS) entry which is preliminary data.</text>
</comment>
<dbReference type="PROSITE" id="PS51352">
    <property type="entry name" value="THIOREDOXIN_2"/>
    <property type="match status" value="1"/>
</dbReference>
<organism evidence="4 5">
    <name type="scientific">Piscirickettsia litoralis</name>
    <dbReference type="NCBI Taxonomy" id="1891921"/>
    <lineage>
        <taxon>Bacteria</taxon>
        <taxon>Pseudomonadati</taxon>
        <taxon>Pseudomonadota</taxon>
        <taxon>Gammaproteobacteria</taxon>
        <taxon>Thiotrichales</taxon>
        <taxon>Piscirickettsiaceae</taxon>
        <taxon>Piscirickettsia</taxon>
    </lineage>
</organism>
<keyword evidence="2" id="KW-0676">Redox-active center</keyword>
<evidence type="ECO:0000256" key="2">
    <source>
        <dbReference type="ARBA" id="ARBA00023284"/>
    </source>
</evidence>
<evidence type="ECO:0000313" key="5">
    <source>
        <dbReference type="Proteomes" id="UP000094329"/>
    </source>
</evidence>
<reference evidence="4 5" key="1">
    <citation type="submission" date="2016-08" db="EMBL/GenBank/DDBJ databases">
        <title>Draft genome sequence of Candidatus Piscirickettsia litoralis, from seawater.</title>
        <authorList>
            <person name="Wan X."/>
            <person name="Lee A.J."/>
            <person name="Hou S."/>
            <person name="Donachie S.P."/>
        </authorList>
    </citation>
    <scope>NUCLEOTIDE SEQUENCE [LARGE SCALE GENOMIC DNA]</scope>
    <source>
        <strain evidence="4 5">Y2</strain>
    </source>
</reference>
<accession>A0ABX3A5R7</accession>
<sequence length="163" mass="18115">MKKPVQVAGHALEVGQQAPMVKLINPELKPIQLGGDQDKVQVIATVVSLNTPVCDAEAIRLNKIAQRYPEVQVTIVSKDLPFEDAKFKKQNRLNSVEFASDYRSNDFGKLYGTSIESSVLQGLDSRTIYVIDKNGKVSYREVVEEISTPPSYQALEQAIQHTI</sequence>
<dbReference type="InterPro" id="IPR013740">
    <property type="entry name" value="Redoxin"/>
</dbReference>
<dbReference type="InterPro" id="IPR050455">
    <property type="entry name" value="Tpx_Peroxidase_subfamily"/>
</dbReference>
<dbReference type="Pfam" id="PF08534">
    <property type="entry name" value="Redoxin"/>
    <property type="match status" value="1"/>
</dbReference>
<dbReference type="PANTHER" id="PTHR43110:SF1">
    <property type="entry name" value="THIOL PEROXIDASE"/>
    <property type="match status" value="1"/>
</dbReference>
<dbReference type="NCBIfam" id="NF001808">
    <property type="entry name" value="PRK00522.1"/>
    <property type="match status" value="1"/>
</dbReference>
<dbReference type="InterPro" id="IPR013766">
    <property type="entry name" value="Thioredoxin_domain"/>
</dbReference>
<dbReference type="EMBL" id="MDTU01000002">
    <property type="protein sequence ID" value="ODN41459.1"/>
    <property type="molecule type" value="Genomic_DNA"/>
</dbReference>
<proteinExistence type="predicted"/>
<evidence type="ECO:0000313" key="4">
    <source>
        <dbReference type="EMBL" id="ODN41459.1"/>
    </source>
</evidence>
<keyword evidence="1" id="KW-1015">Disulfide bond</keyword>